<dbReference type="KEGG" id="emo:DM558_06310"/>
<evidence type="ECO:0000313" key="1">
    <source>
        <dbReference type="EMBL" id="AZS50411.1"/>
    </source>
</evidence>
<dbReference type="RefSeq" id="WP_127162745.1">
    <property type="nucleotide sequence ID" value="NZ_CP029822.1"/>
</dbReference>
<accession>A0A3Q9JIQ5</accession>
<proteinExistence type="predicted"/>
<name>A0A3Q9JIQ5_9GAMM</name>
<dbReference type="PROSITE" id="PS51257">
    <property type="entry name" value="PROKAR_LIPOPROTEIN"/>
    <property type="match status" value="1"/>
</dbReference>
<dbReference type="AlphaFoldDB" id="A0A3Q9JIQ5"/>
<sequence length="159" mass="17886">MKQIIIGIVLAVLLVGCGEKPKFSINESDTLETYANNPAFTKVKTHLTPKGKKDKDDKFGYQFTVTPVSVFGIETGDLNVIGGTIVHTLVGTRMTMTIKGKESFDKLEKRLNELKEFTFTSFDVGNSKSLNYYFEQQRIVITASYDSFSDITSFTYMTY</sequence>
<reference evidence="2" key="1">
    <citation type="submission" date="2018-06" db="EMBL/GenBank/DDBJ databases">
        <title>Complete genome of Pseudomonas insecticola strain QZS01.</title>
        <authorList>
            <person name="Wang J."/>
            <person name="Su Q."/>
        </authorList>
    </citation>
    <scope>NUCLEOTIDE SEQUENCE [LARGE SCALE GENOMIC DNA]</scope>
    <source>
        <strain evidence="2">QZS01</strain>
    </source>
</reference>
<evidence type="ECO:0000313" key="2">
    <source>
        <dbReference type="Proteomes" id="UP000273143"/>
    </source>
</evidence>
<organism evidence="1 2">
    <name type="scientific">Entomomonas moraniae</name>
    <dbReference type="NCBI Taxonomy" id="2213226"/>
    <lineage>
        <taxon>Bacteria</taxon>
        <taxon>Pseudomonadati</taxon>
        <taxon>Pseudomonadota</taxon>
        <taxon>Gammaproteobacteria</taxon>
        <taxon>Pseudomonadales</taxon>
        <taxon>Pseudomonadaceae</taxon>
        <taxon>Entomomonas</taxon>
    </lineage>
</organism>
<evidence type="ECO:0008006" key="3">
    <source>
        <dbReference type="Google" id="ProtNLM"/>
    </source>
</evidence>
<dbReference type="EMBL" id="CP029822">
    <property type="protein sequence ID" value="AZS50411.1"/>
    <property type="molecule type" value="Genomic_DNA"/>
</dbReference>
<dbReference type="Proteomes" id="UP000273143">
    <property type="component" value="Chromosome"/>
</dbReference>
<gene>
    <name evidence="1" type="ORF">DM558_06310</name>
</gene>
<keyword evidence="2" id="KW-1185">Reference proteome</keyword>
<protein>
    <recommendedName>
        <fullName evidence="3">Lipoprotein</fullName>
    </recommendedName>
</protein>